<feature type="coiled-coil region" evidence="8">
    <location>
        <begin position="232"/>
        <end position="291"/>
    </location>
</feature>
<dbReference type="Proteomes" id="UP000271468">
    <property type="component" value="Unassembled WGS sequence"/>
</dbReference>
<keyword evidence="5" id="KW-0812">Transmembrane</keyword>
<accession>A0A0P9LT52</accession>
<reference evidence="10 11" key="1">
    <citation type="submission" date="2018-08" db="EMBL/GenBank/DDBJ databases">
        <title>Recombination of ecologically and evolutionarily significant loci maintains genetic cohesion in the Pseudomonas syringae species complex.</title>
        <authorList>
            <person name="Dillon M."/>
            <person name="Thakur S."/>
            <person name="Almeida R.N.D."/>
            <person name="Weir B.S."/>
            <person name="Guttman D.S."/>
        </authorList>
    </citation>
    <scope>NUCLEOTIDE SEQUENCE [LARGE SCALE GENOMIC DNA]</scope>
    <source>
        <strain evidence="10 11">ICMP 12341</strain>
    </source>
</reference>
<dbReference type="Gene3D" id="1.20.1600.10">
    <property type="entry name" value="Outer membrane efflux proteins (OEP)"/>
    <property type="match status" value="1"/>
</dbReference>
<gene>
    <name evidence="10" type="ORF">ALQ65_04916</name>
</gene>
<evidence type="ECO:0000256" key="2">
    <source>
        <dbReference type="ARBA" id="ARBA00007613"/>
    </source>
</evidence>
<proteinExistence type="inferred from homology"/>
<dbReference type="InterPro" id="IPR003423">
    <property type="entry name" value="OMP_efflux"/>
</dbReference>
<dbReference type="InterPro" id="IPR051906">
    <property type="entry name" value="TolC-like"/>
</dbReference>
<evidence type="ECO:0000256" key="6">
    <source>
        <dbReference type="ARBA" id="ARBA00023136"/>
    </source>
</evidence>
<dbReference type="SUPFAM" id="SSF56954">
    <property type="entry name" value="Outer membrane efflux proteins (OEP)"/>
    <property type="match status" value="1"/>
</dbReference>
<protein>
    <submittedName>
        <fullName evidence="10">Outer membrane efflux protein TolC</fullName>
    </submittedName>
</protein>
<evidence type="ECO:0000256" key="8">
    <source>
        <dbReference type="SAM" id="Coils"/>
    </source>
</evidence>
<comment type="similarity">
    <text evidence="2">Belongs to the outer membrane factor (OMF) (TC 1.B.17) family.</text>
</comment>
<keyword evidence="4" id="KW-1134">Transmembrane beta strand</keyword>
<dbReference type="GO" id="GO:1990281">
    <property type="term" value="C:efflux pump complex"/>
    <property type="evidence" value="ECO:0007669"/>
    <property type="project" value="TreeGrafter"/>
</dbReference>
<evidence type="ECO:0000256" key="9">
    <source>
        <dbReference type="SAM" id="MobiDB-lite"/>
    </source>
</evidence>
<keyword evidence="8" id="KW-0175">Coiled coil</keyword>
<evidence type="ECO:0000256" key="4">
    <source>
        <dbReference type="ARBA" id="ARBA00022452"/>
    </source>
</evidence>
<evidence type="ECO:0000256" key="5">
    <source>
        <dbReference type="ARBA" id="ARBA00022692"/>
    </source>
</evidence>
<sequence length="596" mass="66592">MLVLSIERRRTVRYSNNRPRTTLKRTRRETRNLVPYAGANLIRFNGIRFNRSQPHSKAPRQERVQSMTARYRSASLFAQTSINGINRRLLPKASGSTLASPVSLQTVITFFMNRECLMLRKLSWVVAVSFASSGLTWAADLPMPIKTGLLNVYQQAVDNNADLAASRADYDARKEVVPQARAGLLPNISGSVQNSNTRTSIDQPRAVATRSGTVYQATLSQPIFRADRWFQLQAAEAVNEQAALELSATEQNLILQSAQSYFSVLRTQDNLASTKAEEAAFKRQLDQARERFDVGLSDKTDVLQAQASYDTSRASRLLAQRQVDDAFQALVTLTNREYNSIEGIVHTLPVLAPTPNDAKAWVDTAAQQNLNLLASNYAVSAAEETLRQRKAGHAPTLDAVATYQRGDNDALGFNNPNYTGRNYSGGVEQRSIGVQLNIPIYSGGLTSSQVREAYSRLSQSEQRRESLRRQVVENTRNLHRAVNTDVEQVQARKQSIISNQSALEATEIGYQVGTRNIVDVLDAQRQLYASVRDYNNTRYDYILDNLRLKQAAGTLNPGDLQDLSRYLKPDYNPDKDFLPPDLATAAQKNFERPAQR</sequence>
<evidence type="ECO:0000256" key="3">
    <source>
        <dbReference type="ARBA" id="ARBA00022448"/>
    </source>
</evidence>
<dbReference type="GO" id="GO:0009279">
    <property type="term" value="C:cell outer membrane"/>
    <property type="evidence" value="ECO:0007669"/>
    <property type="project" value="UniProtKB-SubCell"/>
</dbReference>
<dbReference type="NCBIfam" id="TIGR01844">
    <property type="entry name" value="type_I_sec_TolC"/>
    <property type="match status" value="1"/>
</dbReference>
<keyword evidence="3" id="KW-0813">Transport</keyword>
<feature type="region of interest" description="Disordered" evidence="9">
    <location>
        <begin position="571"/>
        <end position="596"/>
    </location>
</feature>
<dbReference type="InterPro" id="IPR010130">
    <property type="entry name" value="T1SS_OMP_TolC"/>
</dbReference>
<comment type="subcellular location">
    <subcellularLocation>
        <location evidence="1">Cell outer membrane</location>
    </subcellularLocation>
</comment>
<dbReference type="PANTHER" id="PTHR30026:SF20">
    <property type="entry name" value="OUTER MEMBRANE PROTEIN TOLC"/>
    <property type="match status" value="1"/>
</dbReference>
<keyword evidence="7" id="KW-0998">Cell outer membrane</keyword>
<dbReference type="Pfam" id="PF02321">
    <property type="entry name" value="OEP"/>
    <property type="match status" value="2"/>
</dbReference>
<dbReference type="EMBL" id="RBOV01000046">
    <property type="protein sequence ID" value="RMN14652.1"/>
    <property type="molecule type" value="Genomic_DNA"/>
</dbReference>
<keyword evidence="6" id="KW-0472">Membrane</keyword>
<evidence type="ECO:0000256" key="1">
    <source>
        <dbReference type="ARBA" id="ARBA00004442"/>
    </source>
</evidence>
<dbReference type="GO" id="GO:0015562">
    <property type="term" value="F:efflux transmembrane transporter activity"/>
    <property type="evidence" value="ECO:0007669"/>
    <property type="project" value="InterPro"/>
</dbReference>
<dbReference type="GO" id="GO:0015288">
    <property type="term" value="F:porin activity"/>
    <property type="evidence" value="ECO:0007669"/>
    <property type="project" value="TreeGrafter"/>
</dbReference>
<dbReference type="AlphaFoldDB" id="A0A0P9LT52"/>
<feature type="coiled-coil region" evidence="8">
    <location>
        <begin position="450"/>
        <end position="477"/>
    </location>
</feature>
<evidence type="ECO:0000256" key="7">
    <source>
        <dbReference type="ARBA" id="ARBA00023237"/>
    </source>
</evidence>
<organism evidence="10 11">
    <name type="scientific">Pseudomonas syringae pv. coriandricola</name>
    <dbReference type="NCBI Taxonomy" id="264453"/>
    <lineage>
        <taxon>Bacteria</taxon>
        <taxon>Pseudomonadati</taxon>
        <taxon>Pseudomonadota</taxon>
        <taxon>Gammaproteobacteria</taxon>
        <taxon>Pseudomonadales</taxon>
        <taxon>Pseudomonadaceae</taxon>
        <taxon>Pseudomonas</taxon>
    </lineage>
</organism>
<evidence type="ECO:0000313" key="11">
    <source>
        <dbReference type="Proteomes" id="UP000271468"/>
    </source>
</evidence>
<name>A0A0P9LT52_9PSED</name>
<dbReference type="PANTHER" id="PTHR30026">
    <property type="entry name" value="OUTER MEMBRANE PROTEIN TOLC"/>
    <property type="match status" value="1"/>
</dbReference>
<evidence type="ECO:0000313" key="10">
    <source>
        <dbReference type="EMBL" id="RMN14652.1"/>
    </source>
</evidence>
<comment type="caution">
    <text evidence="10">The sequence shown here is derived from an EMBL/GenBank/DDBJ whole genome shotgun (WGS) entry which is preliminary data.</text>
</comment>